<dbReference type="Proteomes" id="UP001355056">
    <property type="component" value="Unassembled WGS sequence"/>
</dbReference>
<reference evidence="3 4" key="1">
    <citation type="journal article" date="2016" name="Int. J. Syst. Evol. Microbiol.">
        <title>Lysobacter erysipheiresistens sp. nov., an antagonist of powdery mildew, isolated from tobacco-cultivated soil.</title>
        <authorList>
            <person name="Xie B."/>
            <person name="Li T."/>
            <person name="Lin X."/>
            <person name="Wang C.J."/>
            <person name="Chen Y.J."/>
            <person name="Liu W.J."/>
            <person name="Zhao Z.W."/>
        </authorList>
    </citation>
    <scope>NUCLEOTIDE SEQUENCE [LARGE SCALE GENOMIC DNA]</scope>
    <source>
        <strain evidence="3 4">RS-LYSO-3</strain>
    </source>
</reference>
<evidence type="ECO:0000313" key="4">
    <source>
        <dbReference type="Proteomes" id="UP001355056"/>
    </source>
</evidence>
<evidence type="ECO:0000259" key="2">
    <source>
        <dbReference type="SMART" id="SM00966"/>
    </source>
</evidence>
<dbReference type="InterPro" id="IPR037914">
    <property type="entry name" value="SpoVT-AbrB_sf"/>
</dbReference>
<comment type="caution">
    <text evidence="3">The sequence shown here is derived from an EMBL/GenBank/DDBJ whole genome shotgun (WGS) entry which is preliminary data.</text>
</comment>
<dbReference type="InterPro" id="IPR007159">
    <property type="entry name" value="SpoVT-AbrB_dom"/>
</dbReference>
<feature type="domain" description="SpoVT-AbrB" evidence="2">
    <location>
        <begin position="8"/>
        <end position="53"/>
    </location>
</feature>
<name>A0ABU7YWV2_9GAMM</name>
<organism evidence="3 4">
    <name type="scientific">Novilysobacter erysipheiresistens</name>
    <dbReference type="NCBI Taxonomy" id="1749332"/>
    <lineage>
        <taxon>Bacteria</taxon>
        <taxon>Pseudomonadati</taxon>
        <taxon>Pseudomonadota</taxon>
        <taxon>Gammaproteobacteria</taxon>
        <taxon>Lysobacterales</taxon>
        <taxon>Lysobacteraceae</taxon>
        <taxon>Novilysobacter</taxon>
    </lineage>
</organism>
<feature type="region of interest" description="Disordered" evidence="1">
    <location>
        <begin position="52"/>
        <end position="83"/>
    </location>
</feature>
<dbReference type="Pfam" id="PF04014">
    <property type="entry name" value="MazE_antitoxin"/>
    <property type="match status" value="1"/>
</dbReference>
<dbReference type="GO" id="GO:0003677">
    <property type="term" value="F:DNA binding"/>
    <property type="evidence" value="ECO:0007669"/>
    <property type="project" value="UniProtKB-KW"/>
</dbReference>
<dbReference type="Gene3D" id="2.10.260.10">
    <property type="match status" value="1"/>
</dbReference>
<dbReference type="SMART" id="SM00966">
    <property type="entry name" value="SpoVT_AbrB"/>
    <property type="match status" value="1"/>
</dbReference>
<accession>A0ABU7YWV2</accession>
<sequence length="83" mass="8764">MTCTAILRQSGGSIILSIPKTIAQTLAVEVGSVVELAVEGRRLSVTPARRSLADRLAASPTSPEAWQRDDASLHDGPVGRELL</sequence>
<evidence type="ECO:0000256" key="1">
    <source>
        <dbReference type="SAM" id="MobiDB-lite"/>
    </source>
</evidence>
<dbReference type="EMBL" id="JAXGFP010000002">
    <property type="protein sequence ID" value="MEG3183405.1"/>
    <property type="molecule type" value="Genomic_DNA"/>
</dbReference>
<keyword evidence="3" id="KW-0238">DNA-binding</keyword>
<dbReference type="RefSeq" id="WP_332615342.1">
    <property type="nucleotide sequence ID" value="NZ_JAXGFP010000002.1"/>
</dbReference>
<keyword evidence="4" id="KW-1185">Reference proteome</keyword>
<proteinExistence type="predicted"/>
<dbReference type="SUPFAM" id="SSF89447">
    <property type="entry name" value="AbrB/MazE/MraZ-like"/>
    <property type="match status" value="1"/>
</dbReference>
<gene>
    <name evidence="3" type="ORF">SNE34_05220</name>
</gene>
<evidence type="ECO:0000313" key="3">
    <source>
        <dbReference type="EMBL" id="MEG3183405.1"/>
    </source>
</evidence>
<protein>
    <submittedName>
        <fullName evidence="3">AbrB/MazE/SpoVT family DNA-binding domain-containing protein</fullName>
    </submittedName>
</protein>